<evidence type="ECO:0000313" key="1">
    <source>
        <dbReference type="EMBL" id="CAN82342.1"/>
    </source>
</evidence>
<reference evidence="1" key="1">
    <citation type="journal article" date="2007" name="PLoS ONE">
        <title>The first genome sequence of an elite grapevine cultivar (Pinot noir Vitis vinifera L.): coping with a highly heterozygous genome.</title>
        <authorList>
            <person name="Velasco R."/>
            <person name="Zharkikh A."/>
            <person name="Troggio M."/>
            <person name="Cartwright D.A."/>
            <person name="Cestaro A."/>
            <person name="Pruss D."/>
            <person name="Pindo M."/>
            <person name="FitzGerald L.M."/>
            <person name="Vezzulli S."/>
            <person name="Reid J."/>
            <person name="Malacarne G."/>
            <person name="Iliev D."/>
            <person name="Coppola G."/>
            <person name="Wardell B."/>
            <person name="Micheletti D."/>
            <person name="Macalma T."/>
            <person name="Facci M."/>
            <person name="Mitchell J.T."/>
            <person name="Perazzolli M."/>
            <person name="Eldredge G."/>
            <person name="Gatto P."/>
            <person name="Oyzerski R."/>
            <person name="Moretto M."/>
            <person name="Gutin N."/>
            <person name="Stefanini M."/>
            <person name="Chen Y."/>
            <person name="Segala C."/>
            <person name="Davenport C."/>
            <person name="Dematte L."/>
            <person name="Mraz A."/>
            <person name="Battilana J."/>
            <person name="Stormo K."/>
            <person name="Costa F."/>
            <person name="Tao Q."/>
            <person name="Si-Ammour A."/>
            <person name="Harkins T."/>
            <person name="Lackey A."/>
            <person name="Perbost C."/>
            <person name="Taillon B."/>
            <person name="Stella A."/>
            <person name="Solovyev V."/>
            <person name="Fawcett J.A."/>
            <person name="Sterck L."/>
            <person name="Vandepoele K."/>
            <person name="Grando S.M."/>
            <person name="Toppo S."/>
            <person name="Moser C."/>
            <person name="Lanchbury J."/>
            <person name="Bogden R."/>
            <person name="Skolnick M."/>
            <person name="Sgaramella V."/>
            <person name="Bhatnagar S.K."/>
            <person name="Fontana P."/>
            <person name="Gutin A."/>
            <person name="Van de Peer Y."/>
            <person name="Salamini F."/>
            <person name="Viola R."/>
        </authorList>
    </citation>
    <scope>NUCLEOTIDE SEQUENCE</scope>
</reference>
<dbReference type="EMBL" id="AM430041">
    <property type="protein sequence ID" value="CAN82342.1"/>
    <property type="molecule type" value="Genomic_DNA"/>
</dbReference>
<protein>
    <submittedName>
        <fullName evidence="1">Uncharacterized protein</fullName>
    </submittedName>
</protein>
<dbReference type="AlphaFoldDB" id="A5AMB6"/>
<accession>A5AMB6</accession>
<organism evidence="1">
    <name type="scientific">Vitis vinifera</name>
    <name type="common">Grape</name>
    <dbReference type="NCBI Taxonomy" id="29760"/>
    <lineage>
        <taxon>Eukaryota</taxon>
        <taxon>Viridiplantae</taxon>
        <taxon>Streptophyta</taxon>
        <taxon>Embryophyta</taxon>
        <taxon>Tracheophyta</taxon>
        <taxon>Spermatophyta</taxon>
        <taxon>Magnoliopsida</taxon>
        <taxon>eudicotyledons</taxon>
        <taxon>Gunneridae</taxon>
        <taxon>Pentapetalae</taxon>
        <taxon>rosids</taxon>
        <taxon>Vitales</taxon>
        <taxon>Vitaceae</taxon>
        <taxon>Viteae</taxon>
        <taxon>Vitis</taxon>
    </lineage>
</organism>
<proteinExistence type="predicted"/>
<name>A5AMB6_VITVI</name>
<gene>
    <name evidence="1" type="ORF">VITISV_029024</name>
</gene>
<sequence length="465" mass="54325">MPRKIGESLFMLLSICASRAIPFHIACAYYMRFLCTWPMRIDSSLAVAVAMAPFDSRFDPRQRRHLIRAQLVSQLIRVQLWMQESLYRKRVNYTPIPYVYYNKTSSAQFPKVWMLCDDLDAIPWKFLAPGRTLGDVRHILNLKRNLILLSTLDSKWYKYIGECRVLKVNKCVLIVMKGKKRFAKLYVFRGSTITELDFEGANISMGPNGSRSKLIYLVGMGYGSQIGSRFIIVYKGILLFDHQSNQRLRRVLWNPWQSNGKLRNMKNRSFEVLCHKQIRNARSKRCPDRASGHTIGWRRKSMIRTTYPDRICYRPGKHATCPLGGIRMKLIRIAWRRGTFSHLEFRPPTFHIRNSVRRHFTSRIPSVDISHPEFRPPTFHIRNSIRRHFTAGWERRTFQLLRSDLSGSSDSAYQESFSLNIQCHGVLLKLPNISDRHLEIFCFRYLLSKSPKSPCNPSIIGFLSL</sequence>